<keyword evidence="4" id="KW-1185">Reference proteome</keyword>
<feature type="region of interest" description="Disordered" evidence="1">
    <location>
        <begin position="39"/>
        <end position="61"/>
    </location>
</feature>
<protein>
    <submittedName>
        <fullName evidence="2">Uncharacterized protein</fullName>
    </submittedName>
</protein>
<sequence length="143" mass="16106">MALLQERQAAYVAEHPPAKPWLVPLLEWFIRAGDELLFTPPKETSQPKRRTKPPRTYRSAASLRDERARLIAQRAPLLEPISPDRAASGGVALGPKRTARMQRREDSRLQKYVALTRRIDSLTNRIERAEIRERKASGGGGGS</sequence>
<evidence type="ECO:0000313" key="2">
    <source>
        <dbReference type="EMBL" id="NYD39933.1"/>
    </source>
</evidence>
<gene>
    <name evidence="2" type="ORF">BJZ21_000016</name>
    <name evidence="3" type="ORF">BJZ21_004048</name>
</gene>
<accession>A0A7Y9E2D1</accession>
<dbReference type="AlphaFoldDB" id="A0A7Y9E2D1"/>
<evidence type="ECO:0000313" key="3">
    <source>
        <dbReference type="EMBL" id="NYD43965.1"/>
    </source>
</evidence>
<organism evidence="2 4">
    <name type="scientific">Nocardioides panaciterrulae</name>
    <dbReference type="NCBI Taxonomy" id="661492"/>
    <lineage>
        <taxon>Bacteria</taxon>
        <taxon>Bacillati</taxon>
        <taxon>Actinomycetota</taxon>
        <taxon>Actinomycetes</taxon>
        <taxon>Propionibacteriales</taxon>
        <taxon>Nocardioidaceae</taxon>
        <taxon>Nocardioides</taxon>
    </lineage>
</organism>
<reference evidence="2 4" key="1">
    <citation type="submission" date="2020-07" db="EMBL/GenBank/DDBJ databases">
        <title>Sequencing the genomes of 1000 actinobacteria strains.</title>
        <authorList>
            <person name="Klenk H.-P."/>
        </authorList>
    </citation>
    <scope>NUCLEOTIDE SEQUENCE [LARGE SCALE GENOMIC DNA]</scope>
    <source>
        <strain evidence="2 4">DSM 21350</strain>
    </source>
</reference>
<proteinExistence type="predicted"/>
<comment type="caution">
    <text evidence="2">The sequence shown here is derived from an EMBL/GenBank/DDBJ whole genome shotgun (WGS) entry which is preliminary data.</text>
</comment>
<evidence type="ECO:0000313" key="4">
    <source>
        <dbReference type="Proteomes" id="UP000535511"/>
    </source>
</evidence>
<dbReference type="Proteomes" id="UP000535511">
    <property type="component" value="Unassembled WGS sequence"/>
</dbReference>
<name>A0A7Y9E2D1_9ACTN</name>
<dbReference type="EMBL" id="JACCBG010000001">
    <property type="protein sequence ID" value="NYD39933.1"/>
    <property type="molecule type" value="Genomic_DNA"/>
</dbReference>
<feature type="region of interest" description="Disordered" evidence="1">
    <location>
        <begin position="81"/>
        <end position="105"/>
    </location>
</feature>
<evidence type="ECO:0000256" key="1">
    <source>
        <dbReference type="SAM" id="MobiDB-lite"/>
    </source>
</evidence>
<dbReference type="EMBL" id="JACCBG010000001">
    <property type="protein sequence ID" value="NYD43965.1"/>
    <property type="molecule type" value="Genomic_DNA"/>
</dbReference>